<dbReference type="GO" id="GO:0005886">
    <property type="term" value="C:plasma membrane"/>
    <property type="evidence" value="ECO:0007669"/>
    <property type="project" value="UniProtKB-SubCell"/>
</dbReference>
<feature type="transmembrane region" description="Helical" evidence="6">
    <location>
        <begin position="53"/>
        <end position="79"/>
    </location>
</feature>
<keyword evidence="3 6" id="KW-0812">Transmembrane</keyword>
<protein>
    <recommendedName>
        <fullName evidence="8">Gustatory receptor</fullName>
    </recommendedName>
</protein>
<evidence type="ECO:0000256" key="2">
    <source>
        <dbReference type="ARBA" id="ARBA00022475"/>
    </source>
</evidence>
<dbReference type="InterPro" id="IPR013604">
    <property type="entry name" value="7TM_chemorcpt"/>
</dbReference>
<evidence type="ECO:0000256" key="5">
    <source>
        <dbReference type="ARBA" id="ARBA00023136"/>
    </source>
</evidence>
<dbReference type="GO" id="GO:0050909">
    <property type="term" value="P:sensory perception of taste"/>
    <property type="evidence" value="ECO:0007669"/>
    <property type="project" value="InterPro"/>
</dbReference>
<organism evidence="7">
    <name type="scientific">Anopheles darlingi</name>
    <name type="common">Mosquito</name>
    <dbReference type="NCBI Taxonomy" id="43151"/>
    <lineage>
        <taxon>Eukaryota</taxon>
        <taxon>Metazoa</taxon>
        <taxon>Ecdysozoa</taxon>
        <taxon>Arthropoda</taxon>
        <taxon>Hexapoda</taxon>
        <taxon>Insecta</taxon>
        <taxon>Pterygota</taxon>
        <taxon>Neoptera</taxon>
        <taxon>Endopterygota</taxon>
        <taxon>Diptera</taxon>
        <taxon>Nematocera</taxon>
        <taxon>Culicoidea</taxon>
        <taxon>Culicidae</taxon>
        <taxon>Anophelinae</taxon>
        <taxon>Anopheles</taxon>
    </lineage>
</organism>
<feature type="transmembrane region" description="Helical" evidence="6">
    <location>
        <begin position="6"/>
        <end position="23"/>
    </location>
</feature>
<dbReference type="VEuPathDB" id="VectorBase:ADAR2_008614"/>
<evidence type="ECO:0000313" key="7">
    <source>
        <dbReference type="EMBL" id="MBW71643.1"/>
    </source>
</evidence>
<keyword evidence="4 6" id="KW-1133">Transmembrane helix</keyword>
<dbReference type="EMBL" id="GGFL01007465">
    <property type="protein sequence ID" value="MBW71643.1"/>
    <property type="molecule type" value="Transcribed_RNA"/>
</dbReference>
<dbReference type="Pfam" id="PF08395">
    <property type="entry name" value="7tm_7"/>
    <property type="match status" value="1"/>
</dbReference>
<reference evidence="7" key="1">
    <citation type="submission" date="2018-01" db="EMBL/GenBank/DDBJ databases">
        <title>An insight into the sialome of Amazonian anophelines.</title>
        <authorList>
            <person name="Ribeiro J.M."/>
            <person name="Scarpassa V."/>
            <person name="Calvo E."/>
        </authorList>
    </citation>
    <scope>NUCLEOTIDE SEQUENCE</scope>
</reference>
<name>A0A2M4D250_ANODA</name>
<dbReference type="AlphaFoldDB" id="A0A2M4D250"/>
<comment type="subcellular location">
    <subcellularLocation>
        <location evidence="1">Cell membrane</location>
        <topology evidence="1">Multi-pass membrane protein</topology>
    </subcellularLocation>
</comment>
<evidence type="ECO:0000256" key="3">
    <source>
        <dbReference type="ARBA" id="ARBA00022692"/>
    </source>
</evidence>
<evidence type="ECO:0000256" key="6">
    <source>
        <dbReference type="SAM" id="Phobius"/>
    </source>
</evidence>
<evidence type="ECO:0000256" key="1">
    <source>
        <dbReference type="ARBA" id="ARBA00004651"/>
    </source>
</evidence>
<evidence type="ECO:0008006" key="8">
    <source>
        <dbReference type="Google" id="ProtNLM"/>
    </source>
</evidence>
<evidence type="ECO:0000256" key="4">
    <source>
        <dbReference type="ARBA" id="ARBA00022989"/>
    </source>
</evidence>
<accession>A0A2M4D250</accession>
<feature type="transmembrane region" description="Helical" evidence="6">
    <location>
        <begin position="99"/>
        <end position="118"/>
    </location>
</feature>
<proteinExistence type="predicted"/>
<keyword evidence="2" id="KW-1003">Cell membrane</keyword>
<keyword evidence="5 6" id="KW-0472">Membrane</keyword>
<sequence>MYCSVILGFLVSLCVPLCNRFFGHRIHRVFKTLYVVDTVLLENGYKMNHQLNLLISCIYLSIPILTNVLLCFTAVLLILSGHPVSQLGVLDFVVFLRSSLAFTIFGTFSCIALTSIYVRFKALNNVIR</sequence>